<sequence length="149" mass="16637">PKRRETPACLSWNFSPDCKSGDSFHFKRAGRICPQRDGENSGSKVGRISTRKELQKQGGHFPPCLRDRPKYGGSELRAGASALPRMRAFAGAQTGNLSRRSARRWAERSRKGAPRGWTERRKGKEEGQGGGARSDERPHARTCRKFTTP</sequence>
<comment type="caution">
    <text evidence="2">The sequence shown here is derived from an EMBL/GenBank/DDBJ whole genome shotgun (WGS) entry which is preliminary data.</text>
</comment>
<evidence type="ECO:0000256" key="1">
    <source>
        <dbReference type="SAM" id="MobiDB-lite"/>
    </source>
</evidence>
<evidence type="ECO:0000313" key="3">
    <source>
        <dbReference type="Proteomes" id="UP001189429"/>
    </source>
</evidence>
<dbReference type="Proteomes" id="UP001189429">
    <property type="component" value="Unassembled WGS sequence"/>
</dbReference>
<feature type="compositionally biased region" description="Basic and acidic residues" evidence="1">
    <location>
        <begin position="117"/>
        <end position="139"/>
    </location>
</feature>
<feature type="region of interest" description="Disordered" evidence="1">
    <location>
        <begin position="91"/>
        <end position="149"/>
    </location>
</feature>
<dbReference type="EMBL" id="CAUYUJ010004014">
    <property type="protein sequence ID" value="CAK0807806.1"/>
    <property type="molecule type" value="Genomic_DNA"/>
</dbReference>
<feature type="compositionally biased region" description="Basic residues" evidence="1">
    <location>
        <begin position="140"/>
        <end position="149"/>
    </location>
</feature>
<keyword evidence="3" id="KW-1185">Reference proteome</keyword>
<reference evidence="2" key="1">
    <citation type="submission" date="2023-10" db="EMBL/GenBank/DDBJ databases">
        <authorList>
            <person name="Chen Y."/>
            <person name="Shah S."/>
            <person name="Dougan E. K."/>
            <person name="Thang M."/>
            <person name="Chan C."/>
        </authorList>
    </citation>
    <scope>NUCLEOTIDE SEQUENCE [LARGE SCALE GENOMIC DNA]</scope>
</reference>
<feature type="region of interest" description="Disordered" evidence="1">
    <location>
        <begin position="35"/>
        <end position="76"/>
    </location>
</feature>
<gene>
    <name evidence="2" type="ORF">PCOR1329_LOCUS13576</name>
</gene>
<proteinExistence type="predicted"/>
<name>A0ABN9QNS5_9DINO</name>
<protein>
    <submittedName>
        <fullName evidence="2">Uncharacterized protein</fullName>
    </submittedName>
</protein>
<feature type="non-terminal residue" evidence="2">
    <location>
        <position position="1"/>
    </location>
</feature>
<organism evidence="2 3">
    <name type="scientific">Prorocentrum cordatum</name>
    <dbReference type="NCBI Taxonomy" id="2364126"/>
    <lineage>
        <taxon>Eukaryota</taxon>
        <taxon>Sar</taxon>
        <taxon>Alveolata</taxon>
        <taxon>Dinophyceae</taxon>
        <taxon>Prorocentrales</taxon>
        <taxon>Prorocentraceae</taxon>
        <taxon>Prorocentrum</taxon>
    </lineage>
</organism>
<evidence type="ECO:0000313" key="2">
    <source>
        <dbReference type="EMBL" id="CAK0807806.1"/>
    </source>
</evidence>
<accession>A0ABN9QNS5</accession>